<evidence type="ECO:0000313" key="2">
    <source>
        <dbReference type="EMBL" id="MBV0902114.1"/>
    </source>
</evidence>
<dbReference type="EMBL" id="JAHQXE010000003">
    <property type="protein sequence ID" value="MBV0902114.1"/>
    <property type="molecule type" value="Genomic_DNA"/>
</dbReference>
<gene>
    <name evidence="2" type="ORF">KTS37_09970</name>
</gene>
<organism evidence="2 3">
    <name type="scientific">Haloarcula salina</name>
    <dbReference type="NCBI Taxonomy" id="1429914"/>
    <lineage>
        <taxon>Archaea</taxon>
        <taxon>Methanobacteriati</taxon>
        <taxon>Methanobacteriota</taxon>
        <taxon>Stenosarchaea group</taxon>
        <taxon>Halobacteria</taxon>
        <taxon>Halobacteriales</taxon>
        <taxon>Haloarculaceae</taxon>
        <taxon>Haloarcula</taxon>
    </lineage>
</organism>
<name>A0AA41G252_9EURY</name>
<sequence length="62" mass="6865">MCHHRGENRPWMERSTARERDEAAGDEEEAGELPSFLNEEGVETEIVTDGGDGDDTDDGVDE</sequence>
<comment type="caution">
    <text evidence="2">The sequence shown here is derived from an EMBL/GenBank/DDBJ whole genome shotgun (WGS) entry which is preliminary data.</text>
</comment>
<reference evidence="2" key="1">
    <citation type="submission" date="2021-06" db="EMBL/GenBank/DDBJ databases">
        <title>New haloarchaea isolates fom saline soil.</title>
        <authorList>
            <person name="Duran-Viseras A."/>
            <person name="Sanchez-Porro C.S."/>
            <person name="Ventosa A."/>
        </authorList>
    </citation>
    <scope>NUCLEOTIDE SEQUENCE</scope>
    <source>
        <strain evidence="2">JCM 18369</strain>
    </source>
</reference>
<dbReference type="AlphaFoldDB" id="A0AA41G252"/>
<accession>A0AA41G252</accession>
<proteinExistence type="predicted"/>
<evidence type="ECO:0000256" key="1">
    <source>
        <dbReference type="SAM" id="MobiDB-lite"/>
    </source>
</evidence>
<feature type="compositionally biased region" description="Basic and acidic residues" evidence="1">
    <location>
        <begin position="1"/>
        <end position="23"/>
    </location>
</feature>
<feature type="compositionally biased region" description="Acidic residues" evidence="1">
    <location>
        <begin position="51"/>
        <end position="62"/>
    </location>
</feature>
<dbReference type="Proteomes" id="UP001166304">
    <property type="component" value="Unassembled WGS sequence"/>
</dbReference>
<evidence type="ECO:0000313" key="3">
    <source>
        <dbReference type="Proteomes" id="UP001166304"/>
    </source>
</evidence>
<protein>
    <submittedName>
        <fullName evidence="2">Uncharacterized protein</fullName>
    </submittedName>
</protein>
<keyword evidence="3" id="KW-1185">Reference proteome</keyword>
<feature type="region of interest" description="Disordered" evidence="1">
    <location>
        <begin position="1"/>
        <end position="62"/>
    </location>
</feature>